<dbReference type="Pfam" id="PF00657">
    <property type="entry name" value="Lipase_GDSL"/>
    <property type="match status" value="1"/>
</dbReference>
<dbReference type="AlphaFoldDB" id="A0A9Q1C9K9"/>
<reference evidence="4" key="1">
    <citation type="submission" date="2021-10" db="EMBL/GenBank/DDBJ databases">
        <title>Tropical sea cucumber genome reveals ecological adaptation and Cuvierian tubules defense mechanism.</title>
        <authorList>
            <person name="Chen T."/>
        </authorList>
    </citation>
    <scope>NUCLEOTIDE SEQUENCE</scope>
    <source>
        <strain evidence="4">Nanhai2018</strain>
        <tissue evidence="4">Muscle</tissue>
    </source>
</reference>
<keyword evidence="1" id="KW-1015">Disulfide bond</keyword>
<organism evidence="4 5">
    <name type="scientific">Holothuria leucospilota</name>
    <name type="common">Black long sea cucumber</name>
    <name type="synonym">Mertensiothuria leucospilota</name>
    <dbReference type="NCBI Taxonomy" id="206669"/>
    <lineage>
        <taxon>Eukaryota</taxon>
        <taxon>Metazoa</taxon>
        <taxon>Echinodermata</taxon>
        <taxon>Eleutherozoa</taxon>
        <taxon>Echinozoa</taxon>
        <taxon>Holothuroidea</taxon>
        <taxon>Aspidochirotacea</taxon>
        <taxon>Aspidochirotida</taxon>
        <taxon>Holothuriidae</taxon>
        <taxon>Holothuria</taxon>
    </lineage>
</organism>
<evidence type="ECO:0000313" key="4">
    <source>
        <dbReference type="EMBL" id="KAJ8041748.1"/>
    </source>
</evidence>
<dbReference type="InterPro" id="IPR036514">
    <property type="entry name" value="SGNH_hydro_sf"/>
</dbReference>
<accession>A0A9Q1C9K9</accession>
<gene>
    <name evidence="4" type="ORF">HOLleu_12651</name>
</gene>
<dbReference type="InterPro" id="IPR039676">
    <property type="entry name" value="AOAH"/>
</dbReference>
<comment type="caution">
    <text evidence="4">The sequence shown here is derived from an EMBL/GenBank/DDBJ whole genome shotgun (WGS) entry which is preliminary data.</text>
</comment>
<dbReference type="OrthoDB" id="14839at2759"/>
<evidence type="ECO:0000259" key="3">
    <source>
        <dbReference type="PROSITE" id="PS50015"/>
    </source>
</evidence>
<dbReference type="InterPro" id="IPR008139">
    <property type="entry name" value="SaposinB_dom"/>
</dbReference>
<dbReference type="GO" id="GO:0009104">
    <property type="term" value="P:lipopolysaccharide catabolic process"/>
    <property type="evidence" value="ECO:0007669"/>
    <property type="project" value="TreeGrafter"/>
</dbReference>
<feature type="signal peptide" evidence="2">
    <location>
        <begin position="1"/>
        <end position="27"/>
    </location>
</feature>
<dbReference type="InterPro" id="IPR001087">
    <property type="entry name" value="GDSL"/>
</dbReference>
<feature type="chain" id="PRO_5040448147" evidence="2">
    <location>
        <begin position="28"/>
        <end position="574"/>
    </location>
</feature>
<dbReference type="PANTHER" id="PTHR15010">
    <property type="entry name" value="ACYLOXYACYL HYDROLASE"/>
    <property type="match status" value="1"/>
</dbReference>
<keyword evidence="4" id="KW-0378">Hydrolase</keyword>
<keyword evidence="2" id="KW-0732">Signal</keyword>
<evidence type="ECO:0000256" key="1">
    <source>
        <dbReference type="ARBA" id="ARBA00023157"/>
    </source>
</evidence>
<feature type="domain" description="Saposin B-type" evidence="3">
    <location>
        <begin position="31"/>
        <end position="111"/>
    </location>
</feature>
<name>A0A9Q1C9K9_HOLLE</name>
<dbReference type="Pfam" id="PF20825">
    <property type="entry name" value="Saposin"/>
    <property type="match status" value="1"/>
</dbReference>
<dbReference type="SUPFAM" id="SSF52266">
    <property type="entry name" value="SGNH hydrolase"/>
    <property type="match status" value="1"/>
</dbReference>
<dbReference type="PROSITE" id="PS50015">
    <property type="entry name" value="SAP_B"/>
    <property type="match status" value="1"/>
</dbReference>
<dbReference type="Gene3D" id="3.40.50.1110">
    <property type="entry name" value="SGNH hydrolase"/>
    <property type="match status" value="1"/>
</dbReference>
<dbReference type="InterPro" id="IPR048593">
    <property type="entry name" value="AOAH_Saposin_N"/>
</dbReference>
<dbReference type="PANTHER" id="PTHR15010:SF0">
    <property type="entry name" value="ACYLOXYACYL HYDROLASE"/>
    <property type="match status" value="1"/>
</dbReference>
<dbReference type="Gene3D" id="1.10.225.10">
    <property type="entry name" value="Saposin-like"/>
    <property type="match status" value="1"/>
</dbReference>
<dbReference type="SMART" id="SM00741">
    <property type="entry name" value="SapB"/>
    <property type="match status" value="1"/>
</dbReference>
<proteinExistence type="predicted"/>
<dbReference type="SUPFAM" id="SSF47862">
    <property type="entry name" value="Saposin"/>
    <property type="match status" value="1"/>
</dbReference>
<evidence type="ECO:0000256" key="2">
    <source>
        <dbReference type="SAM" id="SignalP"/>
    </source>
</evidence>
<protein>
    <submittedName>
        <fullName evidence="4">Acyloxyacyl hydrolase</fullName>
    </submittedName>
</protein>
<dbReference type="EMBL" id="JAIZAY010000005">
    <property type="protein sequence ID" value="KAJ8041748.1"/>
    <property type="molecule type" value="Genomic_DNA"/>
</dbReference>
<sequence>MDITKVRLTVWVAVCAVVSLQPVPVLSSVNGGHNCAACTIIVSIAEQLSEIHNETITDGFARLCSFLPDDYVGPCEVFLDLVTPVIEELIFRDLFTPDVACHTVGLCYTEAGQPECALYPKRKGSISHTIKKVFPDPMVWKIHKQKVRSNLKSDICTLLPGLKQFCEMIEKKLTDHLPVMDEDSDRFSSIETLRGSHFRGRDCDDFQKNFYPGRRPIDGDKLEDSNCNGIYGTDKKTGKTYEELFCSDTKNYGVVILGDSAAAHFHLPREWFSAVEISWKSFEPALMIIADEIDWPHLSAVTGQPIAMINRPWWTDSVYLKLNELNRCNHRDYQNIGVNGADSGSMNDTIQYSMSRSPKNDYPLLVFYSLIGNDVCNGHANTTHDMTLPADMKKRFESTLKYLDTQLPAGSFVIATGLADGRFLYNTLKDKIHPLGDWRKDITYPMVYDFLDCIKSSPCAGWMSHDESIRNFTSERAANLSLAVKEVTETFKATNFKVHYVDYDIEEFSRRWVKRGGKPEDLIEPVDGFHPSQIGNVITGEYLWEYANKFFPGVFSKNPHNADIKKMFGDQGGY</sequence>
<dbReference type="Proteomes" id="UP001152320">
    <property type="component" value="Chromosome 5"/>
</dbReference>
<dbReference type="GO" id="GO:0050528">
    <property type="term" value="F:acyloxyacyl hydrolase activity"/>
    <property type="evidence" value="ECO:0007669"/>
    <property type="project" value="InterPro"/>
</dbReference>
<dbReference type="GO" id="GO:0005509">
    <property type="term" value="F:calcium ion binding"/>
    <property type="evidence" value="ECO:0007669"/>
    <property type="project" value="TreeGrafter"/>
</dbReference>
<dbReference type="InterPro" id="IPR011001">
    <property type="entry name" value="Saposin-like"/>
</dbReference>
<evidence type="ECO:0000313" key="5">
    <source>
        <dbReference type="Proteomes" id="UP001152320"/>
    </source>
</evidence>
<keyword evidence="5" id="KW-1185">Reference proteome</keyword>